<sequence length="102" mass="11210">MSKQPQCLFSIRDLIAVTVRELRIVARPATYSLRQQSISESAKEGRRRLKKQSASLCLYTSVPSHTEGSIRGGVLFLRGSDYAVHIVVLSSTSYTGDVPVPS</sequence>
<organism evidence="1 2">
    <name type="scientific">Portunus trituberculatus</name>
    <name type="common">Swimming crab</name>
    <name type="synonym">Neptunus trituberculatus</name>
    <dbReference type="NCBI Taxonomy" id="210409"/>
    <lineage>
        <taxon>Eukaryota</taxon>
        <taxon>Metazoa</taxon>
        <taxon>Ecdysozoa</taxon>
        <taxon>Arthropoda</taxon>
        <taxon>Crustacea</taxon>
        <taxon>Multicrustacea</taxon>
        <taxon>Malacostraca</taxon>
        <taxon>Eumalacostraca</taxon>
        <taxon>Eucarida</taxon>
        <taxon>Decapoda</taxon>
        <taxon>Pleocyemata</taxon>
        <taxon>Brachyura</taxon>
        <taxon>Eubrachyura</taxon>
        <taxon>Portunoidea</taxon>
        <taxon>Portunidae</taxon>
        <taxon>Portuninae</taxon>
        <taxon>Portunus</taxon>
    </lineage>
</organism>
<name>A0A5B7ESR3_PORTR</name>
<accession>A0A5B7ESR3</accession>
<gene>
    <name evidence="1" type="ORF">E2C01_030756</name>
</gene>
<reference evidence="1 2" key="1">
    <citation type="submission" date="2019-05" db="EMBL/GenBank/DDBJ databases">
        <title>Another draft genome of Portunus trituberculatus and its Hox gene families provides insights of decapod evolution.</title>
        <authorList>
            <person name="Jeong J.-H."/>
            <person name="Song I."/>
            <person name="Kim S."/>
            <person name="Choi T."/>
            <person name="Kim D."/>
            <person name="Ryu S."/>
            <person name="Kim W."/>
        </authorList>
    </citation>
    <scope>NUCLEOTIDE SEQUENCE [LARGE SCALE GENOMIC DNA]</scope>
    <source>
        <tissue evidence="1">Muscle</tissue>
    </source>
</reference>
<comment type="caution">
    <text evidence="1">The sequence shown here is derived from an EMBL/GenBank/DDBJ whole genome shotgun (WGS) entry which is preliminary data.</text>
</comment>
<evidence type="ECO:0000313" key="1">
    <source>
        <dbReference type="EMBL" id="MPC37282.1"/>
    </source>
</evidence>
<dbReference type="AlphaFoldDB" id="A0A5B7ESR3"/>
<evidence type="ECO:0000313" key="2">
    <source>
        <dbReference type="Proteomes" id="UP000324222"/>
    </source>
</evidence>
<dbReference type="Proteomes" id="UP000324222">
    <property type="component" value="Unassembled WGS sequence"/>
</dbReference>
<keyword evidence="2" id="KW-1185">Reference proteome</keyword>
<dbReference type="EMBL" id="VSRR010003736">
    <property type="protein sequence ID" value="MPC37282.1"/>
    <property type="molecule type" value="Genomic_DNA"/>
</dbReference>
<protein>
    <submittedName>
        <fullName evidence="1">Uncharacterized protein</fullName>
    </submittedName>
</protein>
<proteinExistence type="predicted"/>